<keyword evidence="3" id="KW-1185">Reference proteome</keyword>
<comment type="caution">
    <text evidence="2">The sequence shown here is derived from an EMBL/GenBank/DDBJ whole genome shotgun (WGS) entry which is preliminary data.</text>
</comment>
<organism evidence="2 3">
    <name type="scientific">Caenorhabditis nigoni</name>
    <dbReference type="NCBI Taxonomy" id="1611254"/>
    <lineage>
        <taxon>Eukaryota</taxon>
        <taxon>Metazoa</taxon>
        <taxon>Ecdysozoa</taxon>
        <taxon>Nematoda</taxon>
        <taxon>Chromadorea</taxon>
        <taxon>Rhabditida</taxon>
        <taxon>Rhabditina</taxon>
        <taxon>Rhabditomorpha</taxon>
        <taxon>Rhabditoidea</taxon>
        <taxon>Rhabditidae</taxon>
        <taxon>Peloderinae</taxon>
        <taxon>Caenorhabditis</taxon>
    </lineage>
</organism>
<name>A0A2G5VPP8_9PELO</name>
<dbReference type="AlphaFoldDB" id="A0A2G5VPP8"/>
<proteinExistence type="predicted"/>
<evidence type="ECO:0000313" key="2">
    <source>
        <dbReference type="EMBL" id="PIC53546.1"/>
    </source>
</evidence>
<feature type="signal peptide" evidence="1">
    <location>
        <begin position="1"/>
        <end position="17"/>
    </location>
</feature>
<gene>
    <name evidence="2" type="primary">Cnig_chr_I.g3208</name>
    <name evidence="2" type="ORF">B9Z55_003208</name>
</gene>
<evidence type="ECO:0008006" key="4">
    <source>
        <dbReference type="Google" id="ProtNLM"/>
    </source>
</evidence>
<reference evidence="3" key="1">
    <citation type="submission" date="2017-10" db="EMBL/GenBank/DDBJ databases">
        <title>Rapid genome shrinkage in a self-fertile nematode reveals novel sperm competition proteins.</title>
        <authorList>
            <person name="Yin D."/>
            <person name="Schwarz E.M."/>
            <person name="Thomas C.G."/>
            <person name="Felde R.L."/>
            <person name="Korf I.F."/>
            <person name="Cutter A.D."/>
            <person name="Schartner C.M."/>
            <person name="Ralston E.J."/>
            <person name="Meyer B.J."/>
            <person name="Haag E.S."/>
        </authorList>
    </citation>
    <scope>NUCLEOTIDE SEQUENCE [LARGE SCALE GENOMIC DNA]</scope>
    <source>
        <strain evidence="3">JU1422</strain>
    </source>
</reference>
<evidence type="ECO:0000256" key="1">
    <source>
        <dbReference type="SAM" id="SignalP"/>
    </source>
</evidence>
<evidence type="ECO:0000313" key="3">
    <source>
        <dbReference type="Proteomes" id="UP000230233"/>
    </source>
</evidence>
<keyword evidence="1" id="KW-0732">Signal</keyword>
<sequence length="115" mass="12484">MKLSIHFLLAIVGFGAAQLLGGLLEDVVNGVSVATQGLVEKQINNVIDVLPGANEETREAVAELQKQLKHVVLDSDKQQIVNEIIETLQKTTGTEDIQVIQNLKKQLEDTLGLSN</sequence>
<protein>
    <recommendedName>
        <fullName evidence="4">SXP/RAL-2 family protein Ani s 5-like cation-binding domain-containing protein</fullName>
    </recommendedName>
</protein>
<dbReference type="EMBL" id="PDUG01000001">
    <property type="protein sequence ID" value="PIC53546.1"/>
    <property type="molecule type" value="Genomic_DNA"/>
</dbReference>
<accession>A0A2G5VPP8</accession>
<feature type="chain" id="PRO_5013599766" description="SXP/RAL-2 family protein Ani s 5-like cation-binding domain-containing protein" evidence="1">
    <location>
        <begin position="18"/>
        <end position="115"/>
    </location>
</feature>
<dbReference type="Proteomes" id="UP000230233">
    <property type="component" value="Chromosome I"/>
</dbReference>